<dbReference type="EMBL" id="JAODUP010000483">
    <property type="protein sequence ID" value="KAK2148788.1"/>
    <property type="molecule type" value="Genomic_DNA"/>
</dbReference>
<dbReference type="Proteomes" id="UP001208570">
    <property type="component" value="Unassembled WGS sequence"/>
</dbReference>
<organism evidence="10 11">
    <name type="scientific">Paralvinella palmiformis</name>
    <dbReference type="NCBI Taxonomy" id="53620"/>
    <lineage>
        <taxon>Eukaryota</taxon>
        <taxon>Metazoa</taxon>
        <taxon>Spiralia</taxon>
        <taxon>Lophotrochozoa</taxon>
        <taxon>Annelida</taxon>
        <taxon>Polychaeta</taxon>
        <taxon>Sedentaria</taxon>
        <taxon>Canalipalpata</taxon>
        <taxon>Terebellida</taxon>
        <taxon>Terebelliformia</taxon>
        <taxon>Alvinellidae</taxon>
        <taxon>Paralvinella</taxon>
    </lineage>
</organism>
<dbReference type="Pfam" id="PF16975">
    <property type="entry name" value="UPAR_LY6_2"/>
    <property type="match status" value="1"/>
</dbReference>
<accession>A0AAD9J963</accession>
<dbReference type="PANTHER" id="PTHR31171:SF3">
    <property type="entry name" value="LY6_PLAUR DOMAIN-CONTAINING PROTEIN 6B"/>
    <property type="match status" value="1"/>
</dbReference>
<evidence type="ECO:0000256" key="2">
    <source>
        <dbReference type="ARBA" id="ARBA00022475"/>
    </source>
</evidence>
<keyword evidence="3" id="KW-0336">GPI-anchor</keyword>
<sequence length="170" mass="19091">NEDHRQYGRRDTLTRYPDTHGIKQLRAMVCWTCPKRPDNESCNRWAPNRQCPTGYTMCQTIHKINTLTGMTLLVHKRCALPSECSMEMVGCHSTNIPGIQDCISCCNYAYCNEHAASNQTAVVQYSILASSGSPAQTNLTSTNTMIHISVKIVSCAIWYIASYLFFAEGR</sequence>
<evidence type="ECO:0008006" key="12">
    <source>
        <dbReference type="Google" id="ProtNLM"/>
    </source>
</evidence>
<evidence type="ECO:0000256" key="8">
    <source>
        <dbReference type="ARBA" id="ARBA00023288"/>
    </source>
</evidence>
<dbReference type="PANTHER" id="PTHR31171">
    <property type="entry name" value="LY6/PLAUR DOMAIN-CONTAINING PROTEIN 6"/>
    <property type="match status" value="1"/>
</dbReference>
<dbReference type="SUPFAM" id="SSF57302">
    <property type="entry name" value="Snake toxin-like"/>
    <property type="match status" value="1"/>
</dbReference>
<proteinExistence type="predicted"/>
<evidence type="ECO:0000256" key="7">
    <source>
        <dbReference type="ARBA" id="ARBA00023180"/>
    </source>
</evidence>
<keyword evidence="11" id="KW-1185">Reference proteome</keyword>
<keyword evidence="2" id="KW-1003">Cell membrane</keyword>
<keyword evidence="5 9" id="KW-0472">Membrane</keyword>
<evidence type="ECO:0000256" key="5">
    <source>
        <dbReference type="ARBA" id="ARBA00023136"/>
    </source>
</evidence>
<evidence type="ECO:0000256" key="1">
    <source>
        <dbReference type="ARBA" id="ARBA00004609"/>
    </source>
</evidence>
<keyword evidence="7" id="KW-0325">Glycoprotein</keyword>
<keyword evidence="8" id="KW-0449">Lipoprotein</keyword>
<keyword evidence="4" id="KW-0732">Signal</keyword>
<comment type="subcellular location">
    <subcellularLocation>
        <location evidence="1">Cell membrane</location>
        <topology evidence="1">Lipid-anchor</topology>
        <topology evidence="1">GPI-anchor</topology>
    </subcellularLocation>
</comment>
<dbReference type="InterPro" id="IPR045860">
    <property type="entry name" value="Snake_toxin-like_sf"/>
</dbReference>
<protein>
    <recommendedName>
        <fullName evidence="12">Ly6/PLAUR domain-containing protein 6B</fullName>
    </recommendedName>
</protein>
<reference evidence="10" key="1">
    <citation type="journal article" date="2023" name="Mol. Biol. Evol.">
        <title>Third-Generation Sequencing Reveals the Adaptive Role of the Epigenome in Three Deep-Sea Polychaetes.</title>
        <authorList>
            <person name="Perez M."/>
            <person name="Aroh O."/>
            <person name="Sun Y."/>
            <person name="Lan Y."/>
            <person name="Juniper S.K."/>
            <person name="Young C.R."/>
            <person name="Angers B."/>
            <person name="Qian P.Y."/>
        </authorList>
    </citation>
    <scope>NUCLEOTIDE SEQUENCE</scope>
    <source>
        <strain evidence="10">P08H-3</strain>
    </source>
</reference>
<evidence type="ECO:0000313" key="10">
    <source>
        <dbReference type="EMBL" id="KAK2148788.1"/>
    </source>
</evidence>
<dbReference type="GO" id="GO:0098552">
    <property type="term" value="C:side of membrane"/>
    <property type="evidence" value="ECO:0007669"/>
    <property type="project" value="UniProtKB-KW"/>
</dbReference>
<evidence type="ECO:0000256" key="3">
    <source>
        <dbReference type="ARBA" id="ARBA00022622"/>
    </source>
</evidence>
<feature type="non-terminal residue" evidence="10">
    <location>
        <position position="1"/>
    </location>
</feature>
<evidence type="ECO:0000256" key="6">
    <source>
        <dbReference type="ARBA" id="ARBA00023157"/>
    </source>
</evidence>
<gene>
    <name evidence="10" type="ORF">LSH36_483g02008</name>
</gene>
<dbReference type="AlphaFoldDB" id="A0AAD9J963"/>
<keyword evidence="6" id="KW-1015">Disulfide bond</keyword>
<evidence type="ECO:0000313" key="11">
    <source>
        <dbReference type="Proteomes" id="UP001208570"/>
    </source>
</evidence>
<dbReference type="InterPro" id="IPR039457">
    <property type="entry name" value="LYPD6-like"/>
</dbReference>
<evidence type="ECO:0000256" key="4">
    <source>
        <dbReference type="ARBA" id="ARBA00022729"/>
    </source>
</evidence>
<dbReference type="GO" id="GO:0005886">
    <property type="term" value="C:plasma membrane"/>
    <property type="evidence" value="ECO:0007669"/>
    <property type="project" value="UniProtKB-SubCell"/>
</dbReference>
<feature type="transmembrane region" description="Helical" evidence="9">
    <location>
        <begin position="145"/>
        <end position="166"/>
    </location>
</feature>
<dbReference type="GO" id="GO:0030548">
    <property type="term" value="F:acetylcholine receptor regulator activity"/>
    <property type="evidence" value="ECO:0007669"/>
    <property type="project" value="InterPro"/>
</dbReference>
<name>A0AAD9J963_9ANNE</name>
<comment type="caution">
    <text evidence="10">The sequence shown here is derived from an EMBL/GenBank/DDBJ whole genome shotgun (WGS) entry which is preliminary data.</text>
</comment>
<keyword evidence="9" id="KW-0812">Transmembrane</keyword>
<evidence type="ECO:0000256" key="9">
    <source>
        <dbReference type="SAM" id="Phobius"/>
    </source>
</evidence>
<keyword evidence="9" id="KW-1133">Transmembrane helix</keyword>